<protein>
    <submittedName>
        <fullName evidence="2">Uncharacterized protein</fullName>
    </submittedName>
</protein>
<gene>
    <name evidence="2" type="ORF">CGOC_LOCUS13157</name>
</gene>
<reference evidence="2 3" key="1">
    <citation type="submission" date="2018-11" db="EMBL/GenBank/DDBJ databases">
        <authorList>
            <consortium name="Pathogen Informatics"/>
        </authorList>
    </citation>
    <scope>NUCLEOTIDE SEQUENCE [LARGE SCALE GENOMIC DNA]</scope>
</reference>
<evidence type="ECO:0000256" key="1">
    <source>
        <dbReference type="SAM" id="MobiDB-lite"/>
    </source>
</evidence>
<evidence type="ECO:0000313" key="3">
    <source>
        <dbReference type="Proteomes" id="UP000271889"/>
    </source>
</evidence>
<name>A0A3P7N1T7_CYLGO</name>
<feature type="region of interest" description="Disordered" evidence="1">
    <location>
        <begin position="1"/>
        <end position="96"/>
    </location>
</feature>
<proteinExistence type="predicted"/>
<dbReference type="OrthoDB" id="5835902at2759"/>
<sequence length="138" mass="15895">MFAAEERHVRVTPMEEERGGYYGRERGREAEAGYYGTRERARSSEAEGFYGTRERARSSDAESGFYGSRERARITEEEESRAAQLRESSAAPDRSSYRNYAYQRDVGGVAPVEGFDEVETRFYHLYNILALFLTKYLA</sequence>
<feature type="compositionally biased region" description="Basic and acidic residues" evidence="1">
    <location>
        <begin position="1"/>
        <end position="45"/>
    </location>
</feature>
<organism evidence="2 3">
    <name type="scientific">Cylicostephanus goldi</name>
    <name type="common">Nematode worm</name>
    <dbReference type="NCBI Taxonomy" id="71465"/>
    <lineage>
        <taxon>Eukaryota</taxon>
        <taxon>Metazoa</taxon>
        <taxon>Ecdysozoa</taxon>
        <taxon>Nematoda</taxon>
        <taxon>Chromadorea</taxon>
        <taxon>Rhabditida</taxon>
        <taxon>Rhabditina</taxon>
        <taxon>Rhabditomorpha</taxon>
        <taxon>Strongyloidea</taxon>
        <taxon>Strongylidae</taxon>
        <taxon>Cylicostephanus</taxon>
    </lineage>
</organism>
<dbReference type="Proteomes" id="UP000271889">
    <property type="component" value="Unassembled WGS sequence"/>
</dbReference>
<evidence type="ECO:0000313" key="2">
    <source>
        <dbReference type="EMBL" id="VDN36245.1"/>
    </source>
</evidence>
<dbReference type="AlphaFoldDB" id="A0A3P7N1T7"/>
<keyword evidence="3" id="KW-1185">Reference proteome</keyword>
<dbReference type="EMBL" id="UYRV01128756">
    <property type="protein sequence ID" value="VDN36245.1"/>
    <property type="molecule type" value="Genomic_DNA"/>
</dbReference>
<accession>A0A3P7N1T7</accession>